<evidence type="ECO:0000313" key="2">
    <source>
        <dbReference type="Proteomes" id="UP000054558"/>
    </source>
</evidence>
<reference evidence="1 2" key="1">
    <citation type="journal article" date="2014" name="Nat. Commun.">
        <title>Klebsormidium flaccidum genome reveals primary factors for plant terrestrial adaptation.</title>
        <authorList>
            <person name="Hori K."/>
            <person name="Maruyama F."/>
            <person name="Fujisawa T."/>
            <person name="Togashi T."/>
            <person name="Yamamoto N."/>
            <person name="Seo M."/>
            <person name="Sato S."/>
            <person name="Yamada T."/>
            <person name="Mori H."/>
            <person name="Tajima N."/>
            <person name="Moriyama T."/>
            <person name="Ikeuchi M."/>
            <person name="Watanabe M."/>
            <person name="Wada H."/>
            <person name="Kobayashi K."/>
            <person name="Saito M."/>
            <person name="Masuda T."/>
            <person name="Sasaki-Sekimoto Y."/>
            <person name="Mashiguchi K."/>
            <person name="Awai K."/>
            <person name="Shimojima M."/>
            <person name="Masuda S."/>
            <person name="Iwai M."/>
            <person name="Nobusawa T."/>
            <person name="Narise T."/>
            <person name="Kondo S."/>
            <person name="Saito H."/>
            <person name="Sato R."/>
            <person name="Murakawa M."/>
            <person name="Ihara Y."/>
            <person name="Oshima-Yamada Y."/>
            <person name="Ohtaka K."/>
            <person name="Satoh M."/>
            <person name="Sonobe K."/>
            <person name="Ishii M."/>
            <person name="Ohtani R."/>
            <person name="Kanamori-Sato M."/>
            <person name="Honoki R."/>
            <person name="Miyazaki D."/>
            <person name="Mochizuki H."/>
            <person name="Umetsu J."/>
            <person name="Higashi K."/>
            <person name="Shibata D."/>
            <person name="Kamiya Y."/>
            <person name="Sato N."/>
            <person name="Nakamura Y."/>
            <person name="Tabata S."/>
            <person name="Ida S."/>
            <person name="Kurokawa K."/>
            <person name="Ohta H."/>
        </authorList>
    </citation>
    <scope>NUCLEOTIDE SEQUENCE [LARGE SCALE GENOMIC DNA]</scope>
    <source>
        <strain evidence="1 2">NIES-2285</strain>
    </source>
</reference>
<dbReference type="Proteomes" id="UP000054558">
    <property type="component" value="Unassembled WGS sequence"/>
</dbReference>
<organism evidence="1 2">
    <name type="scientific">Klebsormidium nitens</name>
    <name type="common">Green alga</name>
    <name type="synonym">Ulothrix nitens</name>
    <dbReference type="NCBI Taxonomy" id="105231"/>
    <lineage>
        <taxon>Eukaryota</taxon>
        <taxon>Viridiplantae</taxon>
        <taxon>Streptophyta</taxon>
        <taxon>Klebsormidiophyceae</taxon>
        <taxon>Klebsormidiales</taxon>
        <taxon>Klebsormidiaceae</taxon>
        <taxon>Klebsormidium</taxon>
    </lineage>
</organism>
<name>A0A1Y1IE49_KLENI</name>
<evidence type="ECO:0000313" key="1">
    <source>
        <dbReference type="EMBL" id="GAQ86976.1"/>
    </source>
</evidence>
<proteinExistence type="predicted"/>
<sequence length="547" mass="59982">MRTWRDAALHLFLQEKDRSIAQRRSKHKVAILAAAAARKESAQQKEVSNLVRDLIQVVQELEGPRLDKRLSAETSIFLHQEPLPVEYSDGETKLEAQTYPRAEASSQGAVGGQSLPQPDLLSLDDDWLDQENFAHVEESWLLDTRIESSSKVEDAPEGRDKKRCREVGKQEVVDQDVLLEAAGVGPDGRLAEEEPRLHASAIASGSNGTQQLLESARSAIVAYRKSGGGGLQELRTVGNALEKLKVIRLAELWLLSRRVSELQARVLQWRKSRATKKDMEATAAGARIQSPEGEASCGTGYPVSAPGAAFMTEDFGDAEKEGSPGWLSLDQIDELRRRVLRLEVVLGATCQEMSGRLGALWDQLRVPPKRRAAFEAEQKGPNTLARYDCLEQQLVQAQAQVKLLQPVILLCQQRDDLGRQLESQAATCREASKHLLSRKADGASALRLAEAERKRLLRQQSTVQKQIGEAIGEWEKSTGGRIGADLVGPWKDEHGLEGMQKEAVGCVGRRKGSGFTKKGSVTVTRSEHACASVGKETVLAPVPANIV</sequence>
<protein>
    <submittedName>
        <fullName evidence="1">Uncharacterized protein</fullName>
    </submittedName>
</protein>
<dbReference type="EMBL" id="DF237272">
    <property type="protein sequence ID" value="GAQ86976.1"/>
    <property type="molecule type" value="Genomic_DNA"/>
</dbReference>
<accession>A0A1Y1IE49</accession>
<gene>
    <name evidence="1" type="ORF">KFL_003230210</name>
</gene>
<dbReference type="AlphaFoldDB" id="A0A1Y1IE49"/>
<keyword evidence="2" id="KW-1185">Reference proteome</keyword>